<name>A0A1S3ULE0_VIGRR</name>
<reference evidence="1" key="1">
    <citation type="journal article" date="2014" name="Nat. Commun.">
        <title>Genome sequence of mungbean and insights into evolution within Vigna species.</title>
        <authorList>
            <person name="Kang Y.J."/>
            <person name="Kim S.K."/>
            <person name="Kim M.Y."/>
            <person name="Lestari P."/>
            <person name="Kim K.H."/>
            <person name="Ha B.K."/>
            <person name="Jun T.H."/>
            <person name="Hwang W.J."/>
            <person name="Lee T."/>
            <person name="Lee J."/>
            <person name="Shim S."/>
            <person name="Yoon M.Y."/>
            <person name="Jang Y.E."/>
            <person name="Han K.S."/>
            <person name="Taeprayoon P."/>
            <person name="Yoon N."/>
            <person name="Somta P."/>
            <person name="Tanya P."/>
            <person name="Kim K.S."/>
            <person name="Gwag J.G."/>
            <person name="Moon J.K."/>
            <person name="Lee Y.H."/>
            <person name="Park B.S."/>
            <person name="Bombarely A."/>
            <person name="Doyle J.J."/>
            <person name="Jackson S.A."/>
            <person name="Schafleitner R."/>
            <person name="Srinives P."/>
            <person name="Varshney R.K."/>
            <person name="Lee S.H."/>
        </authorList>
    </citation>
    <scope>NUCLEOTIDE SEQUENCE [LARGE SCALE GENOMIC DNA]</scope>
    <source>
        <strain evidence="1">cv. VC1973A</strain>
    </source>
</reference>
<dbReference type="PANTHER" id="PTHR33647">
    <property type="entry name" value="OS01G0793900 PROTEIN"/>
    <property type="match status" value="1"/>
</dbReference>
<organism evidence="1 2">
    <name type="scientific">Vigna radiata var. radiata</name>
    <name type="common">Mung bean</name>
    <name type="synonym">Phaseolus aureus</name>
    <dbReference type="NCBI Taxonomy" id="3916"/>
    <lineage>
        <taxon>Eukaryota</taxon>
        <taxon>Viridiplantae</taxon>
        <taxon>Streptophyta</taxon>
        <taxon>Embryophyta</taxon>
        <taxon>Tracheophyta</taxon>
        <taxon>Spermatophyta</taxon>
        <taxon>Magnoliopsida</taxon>
        <taxon>eudicotyledons</taxon>
        <taxon>Gunneridae</taxon>
        <taxon>Pentapetalae</taxon>
        <taxon>rosids</taxon>
        <taxon>fabids</taxon>
        <taxon>Fabales</taxon>
        <taxon>Fabaceae</taxon>
        <taxon>Papilionoideae</taxon>
        <taxon>50 kb inversion clade</taxon>
        <taxon>NPAAA clade</taxon>
        <taxon>indigoferoid/millettioid clade</taxon>
        <taxon>Phaseoleae</taxon>
        <taxon>Vigna</taxon>
    </lineage>
</organism>
<evidence type="ECO:0000313" key="1">
    <source>
        <dbReference type="Proteomes" id="UP000087766"/>
    </source>
</evidence>
<dbReference type="AlphaFoldDB" id="A0A1S3ULE0"/>
<evidence type="ECO:0000313" key="2">
    <source>
        <dbReference type="RefSeq" id="XP_014506779.1"/>
    </source>
</evidence>
<keyword evidence="1" id="KW-1185">Reference proteome</keyword>
<dbReference type="OrthoDB" id="1419645at2759"/>
<protein>
    <submittedName>
        <fullName evidence="2">Uncharacterized protein LOC106766572</fullName>
    </submittedName>
</protein>
<reference evidence="2" key="2">
    <citation type="submission" date="2025-08" db="UniProtKB">
        <authorList>
            <consortium name="RefSeq"/>
        </authorList>
    </citation>
    <scope>IDENTIFICATION</scope>
    <source>
        <tissue evidence="2">Leaf</tissue>
    </source>
</reference>
<gene>
    <name evidence="2" type="primary">LOC106766572</name>
</gene>
<dbReference type="Proteomes" id="UP000087766">
    <property type="component" value="Chromosome 7"/>
</dbReference>
<dbReference type="PANTHER" id="PTHR33647:SF10">
    <property type="entry name" value="DUF4228 DOMAIN-CONTAINING PROTEIN"/>
    <property type="match status" value="1"/>
</dbReference>
<dbReference type="RefSeq" id="XP_014506779.1">
    <property type="nucleotide sequence ID" value="XM_014651293.2"/>
</dbReference>
<proteinExistence type="predicted"/>
<dbReference type="GeneID" id="106766572"/>
<dbReference type="KEGG" id="vra:106766572"/>
<sequence length="126" mass="14073">MGNCCMAASSMEWDGEDWSDLKSNKKMSSRKVFDESGGDVLSLAKVQKLKHMGSLRASPDANGKVKIMISKKELEKLLLEKQQQVNKKQAVRGSAEEVLLRLVKARDHESGQRLWMPALETIPESS</sequence>
<accession>A0A1S3ULE0</accession>